<dbReference type="EMBL" id="CP020559">
    <property type="protein sequence ID" value="ARE86892.1"/>
    <property type="molecule type" value="Genomic_DNA"/>
</dbReference>
<keyword evidence="4" id="KW-1185">Reference proteome</keyword>
<protein>
    <recommendedName>
        <fullName evidence="6">DUF4181 domain-containing protein</fullName>
    </recommendedName>
</protein>
<sequence>MFLPRMFLTKLFILLLILFIVFHLIEKALRKFFGIGKRNGILYKYVNKFHKIGERSIMLVFFISFTFVSFALPTLHSIQPTNIMVIYFGTLFSFRTFIEWKYARKSKEYIISGAATVMYIVSILIFNKFNIPIVNFLRS</sequence>
<dbReference type="AlphaFoldDB" id="A0AAC9WFG1"/>
<organism evidence="3 5">
    <name type="scientific">Clostridium formicaceticum</name>
    <dbReference type="NCBI Taxonomy" id="1497"/>
    <lineage>
        <taxon>Bacteria</taxon>
        <taxon>Bacillati</taxon>
        <taxon>Bacillota</taxon>
        <taxon>Clostridia</taxon>
        <taxon>Eubacteriales</taxon>
        <taxon>Clostridiaceae</taxon>
        <taxon>Clostridium</taxon>
    </lineage>
</organism>
<gene>
    <name evidence="2" type="ORF">BJL90_11825</name>
    <name evidence="3" type="ORF">CLFO_12760</name>
</gene>
<dbReference type="RefSeq" id="WP_070968119.1">
    <property type="nucleotide sequence ID" value="NZ_CP020559.1"/>
</dbReference>
<dbReference type="EMBL" id="CP017603">
    <property type="protein sequence ID" value="AOY76486.1"/>
    <property type="molecule type" value="Genomic_DNA"/>
</dbReference>
<feature type="transmembrane region" description="Helical" evidence="1">
    <location>
        <begin position="57"/>
        <end position="75"/>
    </location>
</feature>
<accession>A0AAC9WFG1</accession>
<dbReference type="InterPro" id="IPR025441">
    <property type="entry name" value="DUF4181"/>
</dbReference>
<evidence type="ECO:0000313" key="2">
    <source>
        <dbReference type="EMBL" id="AOY76486.1"/>
    </source>
</evidence>
<evidence type="ECO:0000256" key="1">
    <source>
        <dbReference type="SAM" id="Phobius"/>
    </source>
</evidence>
<evidence type="ECO:0000313" key="4">
    <source>
        <dbReference type="Proteomes" id="UP000177894"/>
    </source>
</evidence>
<evidence type="ECO:0000313" key="3">
    <source>
        <dbReference type="EMBL" id="ARE86892.1"/>
    </source>
</evidence>
<proteinExistence type="predicted"/>
<keyword evidence="1" id="KW-0472">Membrane</keyword>
<reference evidence="3 5" key="2">
    <citation type="submission" date="2017-03" db="EMBL/GenBank/DDBJ databases">
        <title>Complete sequence of Clostridium formicaceticum DSM 92.</title>
        <authorList>
            <person name="Poehlein A."/>
            <person name="Karl M."/>
            <person name="Bengelsdorf F.R."/>
            <person name="Duerre P."/>
            <person name="Daniel R."/>
        </authorList>
    </citation>
    <scope>NUCLEOTIDE SEQUENCE [LARGE SCALE GENOMIC DNA]</scope>
    <source>
        <strain evidence="3 5">DSM 92</strain>
    </source>
</reference>
<feature type="transmembrane region" description="Helical" evidence="1">
    <location>
        <begin position="6"/>
        <end position="25"/>
    </location>
</feature>
<dbReference type="Proteomes" id="UP000177894">
    <property type="component" value="Chromosome"/>
</dbReference>
<keyword evidence="1" id="KW-1133">Transmembrane helix</keyword>
<dbReference type="Pfam" id="PF13789">
    <property type="entry name" value="DUF4181"/>
    <property type="match status" value="1"/>
</dbReference>
<evidence type="ECO:0008006" key="6">
    <source>
        <dbReference type="Google" id="ProtNLM"/>
    </source>
</evidence>
<keyword evidence="1" id="KW-0812">Transmembrane</keyword>
<feature type="transmembrane region" description="Helical" evidence="1">
    <location>
        <begin position="110"/>
        <end position="129"/>
    </location>
</feature>
<name>A0AAC9WFG1_9CLOT</name>
<dbReference type="Proteomes" id="UP000192478">
    <property type="component" value="Chromosome"/>
</dbReference>
<evidence type="ECO:0000313" key="5">
    <source>
        <dbReference type="Proteomes" id="UP000192478"/>
    </source>
</evidence>
<dbReference type="KEGG" id="cfm:BJL90_11825"/>
<reference evidence="2 4" key="1">
    <citation type="submission" date="2016-10" db="EMBL/GenBank/DDBJ databases">
        <title>Complete Genome Sequence of Acetogen Clostridium formicoaceticum ATCC 27076.</title>
        <authorList>
            <person name="Bao T."/>
            <person name="Cheng C."/>
            <person name="Zhao J."/>
            <person name="Yang S.-T."/>
            <person name="Wang J."/>
            <person name="Wang M."/>
        </authorList>
    </citation>
    <scope>NUCLEOTIDE SEQUENCE [LARGE SCALE GENOMIC DNA]</scope>
    <source>
        <strain evidence="2 4">ATCC 27076</strain>
    </source>
</reference>